<feature type="signal peptide" evidence="2">
    <location>
        <begin position="1"/>
        <end position="27"/>
    </location>
</feature>
<evidence type="ECO:0008006" key="5">
    <source>
        <dbReference type="Google" id="ProtNLM"/>
    </source>
</evidence>
<dbReference type="PROSITE" id="PS51257">
    <property type="entry name" value="PROKAR_LIPOPROTEIN"/>
    <property type="match status" value="1"/>
</dbReference>
<keyword evidence="4" id="KW-1185">Reference proteome</keyword>
<dbReference type="AlphaFoldDB" id="A0AAF0I7W7"/>
<evidence type="ECO:0000256" key="2">
    <source>
        <dbReference type="SAM" id="SignalP"/>
    </source>
</evidence>
<dbReference type="RefSeq" id="WP_330931344.1">
    <property type="nucleotide sequence ID" value="NZ_CP119075.1"/>
</dbReference>
<name>A0AAF0I7W7_9BACT</name>
<accession>A0AAF0I7W7</accession>
<gene>
    <name evidence="3" type="ORF">PXH66_09480</name>
</gene>
<protein>
    <recommendedName>
        <fullName evidence="5">Outer membrane protein beta-barrel domain-containing protein</fullName>
    </recommendedName>
</protein>
<keyword evidence="2" id="KW-0732">Signal</keyword>
<dbReference type="EMBL" id="CP119075">
    <property type="protein sequence ID" value="WED67081.1"/>
    <property type="molecule type" value="Genomic_DNA"/>
</dbReference>
<evidence type="ECO:0000313" key="3">
    <source>
        <dbReference type="EMBL" id="WED67081.1"/>
    </source>
</evidence>
<sequence length="424" mass="45680">MTNSKLARLLTLGLTIAISACPTYAQATTEVEVPEEQTAEAPPGFVLPPRMRKVAFRDANPWTFHVNARYNSGKSSVQFGGLGEVPSIQNLPGADRTEVVVRRYDDGGVALDGLRSSEKDADGNQTSTPGGRYTTEKGESLLSYTPGQTRQWFYTHDSQQVDGGIAMHAFSAQSTGATAAADHDGSNLGMEMAVSRRFLKLSPKTEINLTASIGMTDVKAATAGRVMSDLITMTDLYELYGDAPDARYEAPSFGNLFDDIGNIILADGLETTVPLQQVTPNRTFTTTAGGAFVDGDWELKGAYYSIRMGAEIRTHLTEKIGIVASAGLMGAFVGTDYTVTETLDMSAYEVGNPITITQTGEHSEMILGYYAEIAAEYWITPRTALFVGGVFEAIDDYFQTVGGRTASIMLGDNLIVRVGIITRF</sequence>
<reference evidence="3" key="1">
    <citation type="submission" date="2023-03" db="EMBL/GenBank/DDBJ databases">
        <title>Lomoglobus Profundus gen. nov., sp. nov., a novel member of the phylum Verrucomicrobia, isolated from deep-marine sediment of South China Sea.</title>
        <authorList>
            <person name="Ahmad T."/>
            <person name="Ishaq S.E."/>
            <person name="Wang F."/>
        </authorList>
    </citation>
    <scope>NUCLEOTIDE SEQUENCE</scope>
    <source>
        <strain evidence="3">LMO-M01</strain>
    </source>
</reference>
<feature type="chain" id="PRO_5042079986" description="Outer membrane protein beta-barrel domain-containing protein" evidence="2">
    <location>
        <begin position="28"/>
        <end position="424"/>
    </location>
</feature>
<evidence type="ECO:0000313" key="4">
    <source>
        <dbReference type="Proteomes" id="UP001218638"/>
    </source>
</evidence>
<feature type="region of interest" description="Disordered" evidence="1">
    <location>
        <begin position="111"/>
        <end position="138"/>
    </location>
</feature>
<proteinExistence type="predicted"/>
<dbReference type="Proteomes" id="UP001218638">
    <property type="component" value="Chromosome"/>
</dbReference>
<organism evidence="3 4">
    <name type="scientific">Synoicihabitans lomoniglobus</name>
    <dbReference type="NCBI Taxonomy" id="2909285"/>
    <lineage>
        <taxon>Bacteria</taxon>
        <taxon>Pseudomonadati</taxon>
        <taxon>Verrucomicrobiota</taxon>
        <taxon>Opitutia</taxon>
        <taxon>Opitutales</taxon>
        <taxon>Opitutaceae</taxon>
        <taxon>Synoicihabitans</taxon>
    </lineage>
</organism>
<dbReference type="KEGG" id="slom:PXH66_09480"/>
<evidence type="ECO:0000256" key="1">
    <source>
        <dbReference type="SAM" id="MobiDB-lite"/>
    </source>
</evidence>